<feature type="compositionally biased region" description="Basic and acidic residues" evidence="12">
    <location>
        <begin position="19"/>
        <end position="28"/>
    </location>
</feature>
<evidence type="ECO:0000256" key="10">
    <source>
        <dbReference type="PIRNR" id="PIRNR000439"/>
    </source>
</evidence>
<dbReference type="PIRSF" id="PIRSF000439">
    <property type="entry name" value="Oat_ACAT_DAG_ARE"/>
    <property type="match status" value="1"/>
</dbReference>
<keyword evidence="5 10" id="KW-0256">Endoplasmic reticulum</keyword>
<dbReference type="Proteomes" id="UP000319663">
    <property type="component" value="Unassembled WGS sequence"/>
</dbReference>
<keyword evidence="3 10" id="KW-0808">Transferase</keyword>
<keyword evidence="4 13" id="KW-0812">Transmembrane</keyword>
<gene>
    <name evidence="14" type="ORF">MPDQ_006587</name>
</gene>
<feature type="transmembrane region" description="Helical" evidence="13">
    <location>
        <begin position="87"/>
        <end position="104"/>
    </location>
</feature>
<sequence length="529" mass="61326">MSTAVSHPTGSPVLRPRATKKEFKENQEPTKTPSSSGQSTPVPDDAPPSAHVLSQARKQTRARRIFYSIDYTPRVSYLDPRSDYHKFGGFFNLFWIGLPIMFFTKVARNYKETGNMLLTGPWSLLVANIWSLALSDLAMVSTTALSLPLHRLYRNSNGWLRWSRGGIVVQSLYELGWFILWVNWPFMLQWTWTAQVFFMLHTLTFLMKMHSYAFYNGHLSESQRRLADLDKPNPKTTSMSAAVRYPETASGTRPPKEKHHDNCHHDGDFLAQLREDLAMELTSPLGRVTYPQNLTWLNYLDYAFCPTICYEIEYPRSEGRSWSEVAIKVLAVFGCIFFLILLSGEFITPVLIDAQLEIREARSPSETALILAETISMLMFPFMIAFLLVFLVIFEYVLGAFAEITRFADRKFYSDWWNSCDWLEFSSEWNIPVHHFLRRHVYFPTKIHFSKPVAMFVTFFLSSVAHELVMSCITHKMRWYGFSLMMCQLPITSIQKSKIFRGHKTMKNVLFWYSMILGLAMMCTLYVLV</sequence>
<evidence type="ECO:0000256" key="6">
    <source>
        <dbReference type="ARBA" id="ARBA00022989"/>
    </source>
</evidence>
<evidence type="ECO:0000256" key="13">
    <source>
        <dbReference type="SAM" id="Phobius"/>
    </source>
</evidence>
<evidence type="ECO:0000256" key="1">
    <source>
        <dbReference type="ARBA" id="ARBA00004477"/>
    </source>
</evidence>
<feature type="transmembrane region" description="Helical" evidence="13">
    <location>
        <begin position="167"/>
        <end position="186"/>
    </location>
</feature>
<evidence type="ECO:0000256" key="3">
    <source>
        <dbReference type="ARBA" id="ARBA00022679"/>
    </source>
</evidence>
<keyword evidence="7 10" id="KW-0472">Membrane</keyword>
<evidence type="ECO:0000256" key="8">
    <source>
        <dbReference type="ARBA" id="ARBA00023315"/>
    </source>
</evidence>
<evidence type="ECO:0000256" key="11">
    <source>
        <dbReference type="PIRSR" id="PIRSR000439-1"/>
    </source>
</evidence>
<evidence type="ECO:0000313" key="15">
    <source>
        <dbReference type="Proteomes" id="UP000319663"/>
    </source>
</evidence>
<feature type="region of interest" description="Disordered" evidence="12">
    <location>
        <begin position="1"/>
        <end position="54"/>
    </location>
</feature>
<evidence type="ECO:0000256" key="2">
    <source>
        <dbReference type="ARBA" id="ARBA00009010"/>
    </source>
</evidence>
<dbReference type="STRING" id="5098.A0A507R2V8"/>
<reference evidence="14 15" key="1">
    <citation type="submission" date="2019-06" db="EMBL/GenBank/DDBJ databases">
        <title>Wine fermentation using esterase from Monascus purpureus.</title>
        <authorList>
            <person name="Geng C."/>
            <person name="Zhang Y."/>
        </authorList>
    </citation>
    <scope>NUCLEOTIDE SEQUENCE [LARGE SCALE GENOMIC DNA]</scope>
    <source>
        <strain evidence="14">HQ1</strain>
    </source>
</reference>
<name>A0A507R2V8_MONPU</name>
<evidence type="ECO:0000256" key="4">
    <source>
        <dbReference type="ARBA" id="ARBA00022692"/>
    </source>
</evidence>
<dbReference type="Pfam" id="PF03062">
    <property type="entry name" value="MBOAT"/>
    <property type="match status" value="1"/>
</dbReference>
<comment type="function">
    <text evidence="9">Sterol O-acyltransferase that catalyzes the formation of stery esters.</text>
</comment>
<dbReference type="PANTHER" id="PTHR10408:SF9">
    <property type="entry name" value="STEROL O-ACYLTRANSFERASE 2-RELATED"/>
    <property type="match status" value="1"/>
</dbReference>
<accession>A0A507R2V8</accession>
<dbReference type="GO" id="GO:0008204">
    <property type="term" value="P:ergosterol metabolic process"/>
    <property type="evidence" value="ECO:0007669"/>
    <property type="project" value="TreeGrafter"/>
</dbReference>
<feature type="transmembrane region" description="Helical" evidence="13">
    <location>
        <begin position="368"/>
        <end position="401"/>
    </location>
</feature>
<dbReference type="GO" id="GO:0005789">
    <property type="term" value="C:endoplasmic reticulum membrane"/>
    <property type="evidence" value="ECO:0007669"/>
    <property type="project" value="UniProtKB-SubCell"/>
</dbReference>
<feature type="active site" evidence="11">
    <location>
        <position position="466"/>
    </location>
</feature>
<organism evidence="14 15">
    <name type="scientific">Monascus purpureus</name>
    <name type="common">Red mold</name>
    <name type="synonym">Monascus anka</name>
    <dbReference type="NCBI Taxonomy" id="5098"/>
    <lineage>
        <taxon>Eukaryota</taxon>
        <taxon>Fungi</taxon>
        <taxon>Dikarya</taxon>
        <taxon>Ascomycota</taxon>
        <taxon>Pezizomycotina</taxon>
        <taxon>Eurotiomycetes</taxon>
        <taxon>Eurotiomycetidae</taxon>
        <taxon>Eurotiales</taxon>
        <taxon>Aspergillaceae</taxon>
        <taxon>Monascus</taxon>
    </lineage>
</organism>
<protein>
    <recommendedName>
        <fullName evidence="10">O-acyltransferase</fullName>
    </recommendedName>
</protein>
<keyword evidence="15" id="KW-1185">Reference proteome</keyword>
<dbReference type="InterPro" id="IPR014371">
    <property type="entry name" value="Oat_ACAT_DAG_ARE"/>
</dbReference>
<evidence type="ECO:0000256" key="5">
    <source>
        <dbReference type="ARBA" id="ARBA00022824"/>
    </source>
</evidence>
<feature type="transmembrane region" description="Helical" evidence="13">
    <location>
        <begin position="192"/>
        <end position="215"/>
    </location>
</feature>
<dbReference type="AlphaFoldDB" id="A0A507R2V8"/>
<keyword evidence="6 13" id="KW-1133">Transmembrane helix</keyword>
<dbReference type="GO" id="GO:0034737">
    <property type="term" value="F:ergosterol O-acyltransferase activity"/>
    <property type="evidence" value="ECO:0007669"/>
    <property type="project" value="TreeGrafter"/>
</dbReference>
<evidence type="ECO:0000313" key="14">
    <source>
        <dbReference type="EMBL" id="TQB76810.1"/>
    </source>
</evidence>
<evidence type="ECO:0000256" key="12">
    <source>
        <dbReference type="SAM" id="MobiDB-lite"/>
    </source>
</evidence>
<dbReference type="EMBL" id="VIFY01000006">
    <property type="protein sequence ID" value="TQB76810.1"/>
    <property type="molecule type" value="Genomic_DNA"/>
</dbReference>
<dbReference type="InterPro" id="IPR004299">
    <property type="entry name" value="MBOAT_fam"/>
</dbReference>
<proteinExistence type="inferred from homology"/>
<feature type="compositionally biased region" description="Polar residues" evidence="12">
    <location>
        <begin position="29"/>
        <end position="41"/>
    </location>
</feature>
<evidence type="ECO:0000256" key="9">
    <source>
        <dbReference type="ARBA" id="ARBA00023568"/>
    </source>
</evidence>
<comment type="subcellular location">
    <subcellularLocation>
        <location evidence="1 10">Endoplasmic reticulum membrane</location>
        <topology evidence="1 10">Multi-pass membrane protein</topology>
    </subcellularLocation>
</comment>
<dbReference type="OrthoDB" id="10039049at2759"/>
<feature type="transmembrane region" description="Helical" evidence="13">
    <location>
        <begin position="509"/>
        <end position="528"/>
    </location>
</feature>
<feature type="transmembrane region" description="Helical" evidence="13">
    <location>
        <begin position="325"/>
        <end position="348"/>
    </location>
</feature>
<keyword evidence="8 10" id="KW-0012">Acyltransferase</keyword>
<evidence type="ECO:0000256" key="7">
    <source>
        <dbReference type="ARBA" id="ARBA00023136"/>
    </source>
</evidence>
<comment type="similarity">
    <text evidence="2 10">Belongs to the membrane-bound acyltransferase family. Sterol o-acyltransferase subfamily.</text>
</comment>
<dbReference type="PANTHER" id="PTHR10408">
    <property type="entry name" value="STEROL O-ACYLTRANSFERASE"/>
    <property type="match status" value="1"/>
</dbReference>
<comment type="caution">
    <text evidence="14">The sequence shown here is derived from an EMBL/GenBank/DDBJ whole genome shotgun (WGS) entry which is preliminary data.</text>
</comment>